<gene>
    <name evidence="2" type="ORF">F9802_14580</name>
</gene>
<dbReference type="Proteomes" id="UP000429595">
    <property type="component" value="Unassembled WGS sequence"/>
</dbReference>
<keyword evidence="3" id="KW-1185">Reference proteome</keyword>
<dbReference type="InterPro" id="IPR031681">
    <property type="entry name" value="YwqH-like"/>
</dbReference>
<keyword evidence="1" id="KW-0175">Coiled coil</keyword>
<comment type="caution">
    <text evidence="2">The sequence shown here is derived from an EMBL/GenBank/DDBJ whole genome shotgun (WGS) entry which is preliminary data.</text>
</comment>
<evidence type="ECO:0000313" key="3">
    <source>
        <dbReference type="Proteomes" id="UP000429595"/>
    </source>
</evidence>
<sequence length="143" mass="15637">MSQASMLGDIQAAISGSIAAIQEKIERLEQAKRDINAEQDQCTSEIKKIDQPALGNSWTGSRADSFDDSRDAALKEMERIVSEEYDSYIQSIENKIALLKIELAAAQAASAVAQGAERLLDKGEEFVEDVGNTINSLKGWLFN</sequence>
<proteinExistence type="predicted"/>
<evidence type="ECO:0000256" key="1">
    <source>
        <dbReference type="SAM" id="Coils"/>
    </source>
</evidence>
<organism evidence="2 3">
    <name type="scientific">Bacillus aerolatus</name>
    <dbReference type="NCBI Taxonomy" id="2653354"/>
    <lineage>
        <taxon>Bacteria</taxon>
        <taxon>Bacillati</taxon>
        <taxon>Bacillota</taxon>
        <taxon>Bacilli</taxon>
        <taxon>Bacillales</taxon>
        <taxon>Bacillaceae</taxon>
        <taxon>Bacillus</taxon>
    </lineage>
</organism>
<dbReference type="AlphaFoldDB" id="A0A6I1FI43"/>
<protein>
    <submittedName>
        <fullName evidence="2">DUF5082 domain-containing protein</fullName>
    </submittedName>
</protein>
<dbReference type="RefSeq" id="WP_152153224.1">
    <property type="nucleotide sequence ID" value="NZ_WEIO01000009.1"/>
</dbReference>
<accession>A0A6I1FI43</accession>
<dbReference type="Pfam" id="PF16888">
    <property type="entry name" value="YwqH-like"/>
    <property type="match status" value="1"/>
</dbReference>
<evidence type="ECO:0000313" key="2">
    <source>
        <dbReference type="EMBL" id="KAB7705324.1"/>
    </source>
</evidence>
<dbReference type="EMBL" id="WEIO01000009">
    <property type="protein sequence ID" value="KAB7705324.1"/>
    <property type="molecule type" value="Genomic_DNA"/>
</dbReference>
<name>A0A6I1FI43_9BACI</name>
<reference evidence="2 3" key="1">
    <citation type="submission" date="2019-10" db="EMBL/GenBank/DDBJ databases">
        <title>Bacillus aerolatum sp. nov., isolated from bioaerosol of sport playgrounds.</title>
        <authorList>
            <person name="Chen P."/>
            <person name="Zhang G."/>
        </authorList>
    </citation>
    <scope>NUCLEOTIDE SEQUENCE [LARGE SCALE GENOMIC DNA]</scope>
    <source>
        <strain evidence="2 3">CX253</strain>
    </source>
</reference>
<feature type="coiled-coil region" evidence="1">
    <location>
        <begin position="18"/>
        <end position="48"/>
    </location>
</feature>